<dbReference type="Proteomes" id="UP000217265">
    <property type="component" value="Chromosome"/>
</dbReference>
<name>A0A290Q9H1_9BACT</name>
<dbReference type="EMBL" id="CP023344">
    <property type="protein sequence ID" value="ATC65164.1"/>
    <property type="molecule type" value="Genomic_DNA"/>
</dbReference>
<dbReference type="RefSeq" id="WP_096056795.1">
    <property type="nucleotide sequence ID" value="NZ_CP023344.1"/>
</dbReference>
<dbReference type="AlphaFoldDB" id="A0A290Q9H1"/>
<evidence type="ECO:0000313" key="2">
    <source>
        <dbReference type="Proteomes" id="UP000217265"/>
    </source>
</evidence>
<proteinExistence type="predicted"/>
<protein>
    <submittedName>
        <fullName evidence="1">Uncharacterized protein</fullName>
    </submittedName>
</protein>
<evidence type="ECO:0000313" key="1">
    <source>
        <dbReference type="EMBL" id="ATC65164.1"/>
    </source>
</evidence>
<dbReference type="OrthoDB" id="8482761at2"/>
<dbReference type="KEGG" id="vbh:CMV30_15050"/>
<gene>
    <name evidence="1" type="ORF">CMV30_15050</name>
</gene>
<organism evidence="1 2">
    <name type="scientific">Nibricoccus aquaticus</name>
    <dbReference type="NCBI Taxonomy" id="2576891"/>
    <lineage>
        <taxon>Bacteria</taxon>
        <taxon>Pseudomonadati</taxon>
        <taxon>Verrucomicrobiota</taxon>
        <taxon>Opitutia</taxon>
        <taxon>Opitutales</taxon>
        <taxon>Opitutaceae</taxon>
        <taxon>Nibricoccus</taxon>
    </lineage>
</organism>
<sequence length="339" mass="38764">MRTKNIVINGIKYYGPPAQAICALERESAKCIEIAELVCWLFDVTLGSRPDPILCNRTFRLGDVTRLPRRLQNHAKNYVRWIIRDSLLIGEVITAKYKVIAHIVRLRKKSEFGKRRRRIVKTLQRERVPQQDEAESSEELTSVDILTDEIACPLSPRTLRKIRAFNPRQIQILDAGARYRMVTLKGTVTIRLMRDGYSISSVTIALPVEEPPPPAQVIHGKLLDFFETGTEGVIWAIVDDDGEGYSGLHCIDDGDHLTIIALNGDVLWNGGISCDRKSGFQNYPQNPEYGQPQALGRWIHWTQRGFNPDVWARFFIREEGQQLRGILRKRRDIPRKAKA</sequence>
<keyword evidence="2" id="KW-1185">Reference proteome</keyword>
<accession>A0A290Q9H1</accession>
<reference evidence="1 2" key="1">
    <citation type="submission" date="2017-09" db="EMBL/GenBank/DDBJ databases">
        <title>Complete genome sequence of Verrucomicrobial strain HZ-65, isolated from freshwater.</title>
        <authorList>
            <person name="Choi A."/>
        </authorList>
    </citation>
    <scope>NUCLEOTIDE SEQUENCE [LARGE SCALE GENOMIC DNA]</scope>
    <source>
        <strain evidence="1 2">HZ-65</strain>
    </source>
</reference>